<dbReference type="NCBIfam" id="NF009475">
    <property type="entry name" value="PRK12838.1"/>
    <property type="match status" value="1"/>
</dbReference>
<comment type="subunit">
    <text evidence="8">Composed of two chains; the small (or glutamine) chain promotes the hydrolysis of glutamine to ammonia, which is used by the large (or ammonia) chain to synthesize carbamoyl phosphate. Tetramer of heterodimers (alpha,beta)4.</text>
</comment>
<keyword evidence="6 8" id="KW-0315">Glutamine amidotransferase</keyword>
<feature type="binding site" evidence="8">
    <location>
        <position position="292"/>
    </location>
    <ligand>
        <name>L-glutamine</name>
        <dbReference type="ChEBI" id="CHEBI:58359"/>
    </ligand>
</feature>
<dbReference type="PRINTS" id="PR00097">
    <property type="entry name" value="ANTSNTHASEII"/>
</dbReference>
<dbReference type="EC" id="6.3.5.5" evidence="8"/>
<dbReference type="InterPro" id="IPR017926">
    <property type="entry name" value="GATASE"/>
</dbReference>
<evidence type="ECO:0000256" key="2">
    <source>
        <dbReference type="ARBA" id="ARBA00007800"/>
    </source>
</evidence>
<comment type="catalytic activity">
    <reaction evidence="7 8">
        <text>hydrogencarbonate + L-glutamine + 2 ATP + H2O = carbamoyl phosphate + L-glutamate + 2 ADP + phosphate + 2 H(+)</text>
        <dbReference type="Rhea" id="RHEA:18633"/>
        <dbReference type="ChEBI" id="CHEBI:15377"/>
        <dbReference type="ChEBI" id="CHEBI:15378"/>
        <dbReference type="ChEBI" id="CHEBI:17544"/>
        <dbReference type="ChEBI" id="CHEBI:29985"/>
        <dbReference type="ChEBI" id="CHEBI:30616"/>
        <dbReference type="ChEBI" id="CHEBI:43474"/>
        <dbReference type="ChEBI" id="CHEBI:58228"/>
        <dbReference type="ChEBI" id="CHEBI:58359"/>
        <dbReference type="ChEBI" id="CHEBI:456216"/>
        <dbReference type="EC" id="6.3.5.5"/>
    </reaction>
</comment>
<evidence type="ECO:0000256" key="8">
    <source>
        <dbReference type="HAMAP-Rule" id="MF_01209"/>
    </source>
</evidence>
<evidence type="ECO:0000256" key="1">
    <source>
        <dbReference type="ARBA" id="ARBA00005077"/>
    </source>
</evidence>
<accession>A0ABW5V3C3</accession>
<dbReference type="PANTHER" id="PTHR43418:SF7">
    <property type="entry name" value="CARBAMOYL-PHOSPHATE SYNTHASE SMALL CHAIN"/>
    <property type="match status" value="1"/>
</dbReference>
<gene>
    <name evidence="8" type="primary">carA</name>
    <name evidence="10" type="ORF">ACFSUO_05965</name>
</gene>
<dbReference type="NCBIfam" id="TIGR01368">
    <property type="entry name" value="CPSaseIIsmall"/>
    <property type="match status" value="1"/>
</dbReference>
<comment type="catalytic activity">
    <reaction evidence="8">
        <text>L-glutamine + H2O = L-glutamate + NH4(+)</text>
        <dbReference type="Rhea" id="RHEA:15889"/>
        <dbReference type="ChEBI" id="CHEBI:15377"/>
        <dbReference type="ChEBI" id="CHEBI:28938"/>
        <dbReference type="ChEBI" id="CHEBI:29985"/>
        <dbReference type="ChEBI" id="CHEBI:58359"/>
    </reaction>
</comment>
<dbReference type="PRINTS" id="PR00099">
    <property type="entry name" value="CPSGATASE"/>
</dbReference>
<keyword evidence="8" id="KW-0055">Arginine biosynthesis</keyword>
<dbReference type="SUPFAM" id="SSF52317">
    <property type="entry name" value="Class I glutamine amidotransferase-like"/>
    <property type="match status" value="1"/>
</dbReference>
<evidence type="ECO:0000256" key="7">
    <source>
        <dbReference type="ARBA" id="ARBA00048816"/>
    </source>
</evidence>
<dbReference type="PRINTS" id="PR00096">
    <property type="entry name" value="GATASE"/>
</dbReference>
<organism evidence="10 11">
    <name type="scientific">Lentibacillus juripiscarius</name>
    <dbReference type="NCBI Taxonomy" id="257446"/>
    <lineage>
        <taxon>Bacteria</taxon>
        <taxon>Bacillati</taxon>
        <taxon>Bacillota</taxon>
        <taxon>Bacilli</taxon>
        <taxon>Bacillales</taxon>
        <taxon>Bacillaceae</taxon>
        <taxon>Lentibacillus</taxon>
    </lineage>
</organism>
<feature type="active site" evidence="8">
    <location>
        <position position="334"/>
    </location>
</feature>
<dbReference type="EMBL" id="JBHUNA010000009">
    <property type="protein sequence ID" value="MFD2760516.1"/>
    <property type="molecule type" value="Genomic_DNA"/>
</dbReference>
<reference evidence="11" key="1">
    <citation type="journal article" date="2019" name="Int. J. Syst. Evol. Microbiol.">
        <title>The Global Catalogue of Microorganisms (GCM) 10K type strain sequencing project: providing services to taxonomists for standard genome sequencing and annotation.</title>
        <authorList>
            <consortium name="The Broad Institute Genomics Platform"/>
            <consortium name="The Broad Institute Genome Sequencing Center for Infectious Disease"/>
            <person name="Wu L."/>
            <person name="Ma J."/>
        </authorList>
    </citation>
    <scope>NUCLEOTIDE SEQUENCE [LARGE SCALE GENOMIC DNA]</scope>
    <source>
        <strain evidence="11">TISTR 1535</strain>
    </source>
</reference>
<feature type="domain" description="Carbamoyl-phosphate synthase small subunit N-terminal" evidence="9">
    <location>
        <begin position="2"/>
        <end position="132"/>
    </location>
</feature>
<dbReference type="HAMAP" id="MF_01209">
    <property type="entry name" value="CPSase_S_chain"/>
    <property type="match status" value="1"/>
</dbReference>
<evidence type="ECO:0000259" key="9">
    <source>
        <dbReference type="SMART" id="SM01097"/>
    </source>
</evidence>
<evidence type="ECO:0000313" key="10">
    <source>
        <dbReference type="EMBL" id="MFD2760516.1"/>
    </source>
</evidence>
<dbReference type="SUPFAM" id="SSF52021">
    <property type="entry name" value="Carbamoyl phosphate synthetase, small subunit N-terminal domain"/>
    <property type="match status" value="1"/>
</dbReference>
<evidence type="ECO:0000256" key="3">
    <source>
        <dbReference type="ARBA" id="ARBA00022598"/>
    </source>
</evidence>
<comment type="pathway">
    <text evidence="8">Pyrimidine metabolism; UMP biosynthesis via de novo pathway; (S)-dihydroorotate from bicarbonate: step 1/3.</text>
</comment>
<dbReference type="InterPro" id="IPR050472">
    <property type="entry name" value="Anth_synth/Amidotransfase"/>
</dbReference>
<feature type="binding site" evidence="8">
    <location>
        <position position="248"/>
    </location>
    <ligand>
        <name>L-glutamine</name>
        <dbReference type="ChEBI" id="CHEBI:58359"/>
    </ligand>
</feature>
<proteinExistence type="inferred from homology"/>
<evidence type="ECO:0000256" key="6">
    <source>
        <dbReference type="ARBA" id="ARBA00022962"/>
    </source>
</evidence>
<dbReference type="Gene3D" id="3.50.30.20">
    <property type="entry name" value="Carbamoyl-phosphate synthase small subunit, N-terminal domain"/>
    <property type="match status" value="1"/>
</dbReference>
<evidence type="ECO:0000256" key="4">
    <source>
        <dbReference type="ARBA" id="ARBA00022741"/>
    </source>
</evidence>
<feature type="binding site" evidence="8">
    <location>
        <position position="291"/>
    </location>
    <ligand>
        <name>L-glutamine</name>
        <dbReference type="ChEBI" id="CHEBI:58359"/>
    </ligand>
</feature>
<dbReference type="InterPro" id="IPR002474">
    <property type="entry name" value="CarbamoylP_synth_ssu_N"/>
</dbReference>
<feature type="binding site" evidence="8">
    <location>
        <position position="46"/>
    </location>
    <ligand>
        <name>L-glutamine</name>
        <dbReference type="ChEBI" id="CHEBI:58359"/>
    </ligand>
</feature>
<dbReference type="RefSeq" id="WP_382392062.1">
    <property type="nucleotide sequence ID" value="NZ_JBHUNA010000009.1"/>
</dbReference>
<keyword evidence="11" id="KW-1185">Reference proteome</keyword>
<dbReference type="Proteomes" id="UP001597502">
    <property type="component" value="Unassembled WGS sequence"/>
</dbReference>
<feature type="binding site" evidence="8">
    <location>
        <position position="222"/>
    </location>
    <ligand>
        <name>L-glutamine</name>
        <dbReference type="ChEBI" id="CHEBI:58359"/>
    </ligand>
</feature>
<dbReference type="SMART" id="SM01097">
    <property type="entry name" value="CPSase_sm_chain"/>
    <property type="match status" value="1"/>
</dbReference>
<dbReference type="Pfam" id="PF00988">
    <property type="entry name" value="CPSase_sm_chain"/>
    <property type="match status" value="1"/>
</dbReference>
<comment type="caution">
    <text evidence="10">The sequence shown here is derived from an EMBL/GenBank/DDBJ whole genome shotgun (WGS) entry which is preliminary data.</text>
</comment>
<dbReference type="Gene3D" id="3.40.50.880">
    <property type="match status" value="1"/>
</dbReference>
<dbReference type="Pfam" id="PF00117">
    <property type="entry name" value="GATase"/>
    <property type="match status" value="1"/>
</dbReference>
<protein>
    <recommendedName>
        <fullName evidence="8">Carbamoyl phosphate synthase small chain</fullName>
        <ecNumber evidence="8">6.3.5.5</ecNumber>
    </recommendedName>
    <alternativeName>
        <fullName evidence="8">Carbamoyl phosphate synthetase glutamine chain</fullName>
    </alternativeName>
</protein>
<dbReference type="PROSITE" id="PS51273">
    <property type="entry name" value="GATASE_TYPE_1"/>
    <property type="match status" value="1"/>
</dbReference>
<dbReference type="InterPro" id="IPR035686">
    <property type="entry name" value="CPSase_GATase1"/>
</dbReference>
<dbReference type="InterPro" id="IPR036480">
    <property type="entry name" value="CarbP_synth_ssu_N_sf"/>
</dbReference>
<keyword evidence="8" id="KW-0665">Pyrimidine biosynthesis</keyword>
<keyword evidence="3 8" id="KW-0436">Ligase</keyword>
<comment type="pathway">
    <text evidence="1 8">Amino-acid biosynthesis; L-arginine biosynthesis; carbamoyl phosphate from bicarbonate: step 1/1.</text>
</comment>
<comment type="function">
    <text evidence="8">Small subunit of the glutamine-dependent carbamoyl phosphate synthetase (CPSase). CPSase catalyzes the formation of carbamoyl phosphate from the ammonia moiety of glutamine, carbonate, and phosphate donated by ATP, constituting the first step of 2 biosynthetic pathways, one leading to arginine and/or urea and the other to pyrimidine nucleotides. The small subunit (glutamine amidotransferase) binds and cleaves glutamine to supply the large subunit with the substrate ammonia.</text>
</comment>
<dbReference type="InterPro" id="IPR029062">
    <property type="entry name" value="Class_I_gatase-like"/>
</dbReference>
<dbReference type="PANTHER" id="PTHR43418">
    <property type="entry name" value="MULTIFUNCTIONAL TRYPTOPHAN BIOSYNTHESIS PROTEIN-RELATED"/>
    <property type="match status" value="1"/>
</dbReference>
<keyword evidence="5 8" id="KW-0067">ATP-binding</keyword>
<sequence length="366" mass="40449">MTERQLVLEDGSIFSGKGFGADIGTSGEIVFHTGMTGYQEILSDPSYCGQIVIQTYPLAGNYGINRDDFEAVTPFVHGFIAKEYCQFPSNARSEETLHDYLQAHSIPGISGIDTRKLTKHIRTYGTMRAVISDADEGPEQVLETLRDTDAQTGLVQKTSALKPYVVPGSGKRIILVDFGMKHGMMRELVKRNCHVTVVPYNYLAESILRLKPDGILLSNGPGDPKDIPESLETVRSLIGSYPIFGIGLGHQLLALASGADTGKLAFGHRGPSHPVKDLENNKIVMTSQNHGYAVSHQSLRWTQLELTQVSVHDYSVEGVRHTTYPAFSVQYQPESAPGSEDMKHLYDEFLQLITDWNVKCKEDIYA</sequence>
<comment type="caution">
    <text evidence="8">Lacks conserved residue(s) required for the propagation of feature annotation.</text>
</comment>
<keyword evidence="4 8" id="KW-0547">Nucleotide-binding</keyword>
<feature type="binding site" evidence="8">
    <location>
        <position position="220"/>
    </location>
    <ligand>
        <name>L-glutamine</name>
        <dbReference type="ChEBI" id="CHEBI:58359"/>
    </ligand>
</feature>
<dbReference type="InterPro" id="IPR006274">
    <property type="entry name" value="CarbamoylP_synth_ssu"/>
</dbReference>
<dbReference type="CDD" id="cd01744">
    <property type="entry name" value="GATase1_CPSase"/>
    <property type="match status" value="1"/>
</dbReference>
<feature type="binding site" evidence="8">
    <location>
        <position position="251"/>
    </location>
    <ligand>
        <name>L-glutamine</name>
        <dbReference type="ChEBI" id="CHEBI:58359"/>
    </ligand>
</feature>
<feature type="binding site" evidence="8">
    <location>
        <position position="289"/>
    </location>
    <ligand>
        <name>L-glutamine</name>
        <dbReference type="ChEBI" id="CHEBI:58359"/>
    </ligand>
</feature>
<comment type="similarity">
    <text evidence="2 8">Belongs to the CarA family.</text>
</comment>
<evidence type="ECO:0000256" key="5">
    <source>
        <dbReference type="ARBA" id="ARBA00022840"/>
    </source>
</evidence>
<keyword evidence="8" id="KW-0028">Amino-acid biosynthesis</keyword>
<feature type="region of interest" description="CPSase" evidence="8">
    <location>
        <begin position="1"/>
        <end position="171"/>
    </location>
</feature>
<name>A0ABW5V3C3_9BACI</name>
<evidence type="ECO:0000313" key="11">
    <source>
        <dbReference type="Proteomes" id="UP001597502"/>
    </source>
</evidence>